<evidence type="ECO:0000313" key="3">
    <source>
        <dbReference type="Proteomes" id="UP000751190"/>
    </source>
</evidence>
<feature type="transmembrane region" description="Helical" evidence="1">
    <location>
        <begin position="354"/>
        <end position="373"/>
    </location>
</feature>
<dbReference type="AlphaFoldDB" id="A0A8J6CGD8"/>
<comment type="caution">
    <text evidence="2">The sequence shown here is derived from an EMBL/GenBank/DDBJ whole genome shotgun (WGS) entry which is preliminary data.</text>
</comment>
<organism evidence="2 3">
    <name type="scientific">Diacronema lutheri</name>
    <name type="common">Unicellular marine alga</name>
    <name type="synonym">Monochrysis lutheri</name>
    <dbReference type="NCBI Taxonomy" id="2081491"/>
    <lineage>
        <taxon>Eukaryota</taxon>
        <taxon>Haptista</taxon>
        <taxon>Haptophyta</taxon>
        <taxon>Pavlovophyceae</taxon>
        <taxon>Pavlovales</taxon>
        <taxon>Pavlovaceae</taxon>
        <taxon>Diacronema</taxon>
    </lineage>
</organism>
<evidence type="ECO:0000256" key="1">
    <source>
        <dbReference type="SAM" id="Phobius"/>
    </source>
</evidence>
<keyword evidence="3" id="KW-1185">Reference proteome</keyword>
<keyword evidence="1" id="KW-0472">Membrane</keyword>
<dbReference type="Proteomes" id="UP000751190">
    <property type="component" value="Unassembled WGS sequence"/>
</dbReference>
<name>A0A8J6CGD8_DIALT</name>
<feature type="transmembrane region" description="Helical" evidence="1">
    <location>
        <begin position="467"/>
        <end position="488"/>
    </location>
</feature>
<sequence>MLRAASLGRRLLAQPAARRLLSTPAARADGFSAGLPPRSVGVPIIAFGLYGLGWAVTEDGRITQMTKDFESTMKNMDPEKLNATIPSPDVVWNLVWPIATGLLTSLFESIAARLALSSDMAFLCDQALDADFMAPTSIALLSFPADHPGFVEALWDRRGVDKVWNIINVYRTLPPEQHDDVLTNACIIAAKAAASPRGTRLDATPFVWMLTKESCGPCASAGIEGLAHLWQRQRVAVLKAPVISELQGLRTSTLPTRLLVGELANRLLCRMAMDTPAFQTDADAARAYSLALLGPAPSADKKTVWQSTGVSQRETSSAAMRRQLEADLDTVDSQLAILQAQSGKATAPTLHERYGIFADVVVAGALGGAYGYARAFARARWRDITPSTARALGAHVGRRSALGVMLLIALQEGAVQLKRERYADVLRGVDALRAALGLGGAVPAAPPSAERGGVGVPPRYTKEGLNALIAIDLANIAALGVISFVFPYCILPTLLQPLQFLVPPGSPSFPLPRAAAERSG</sequence>
<keyword evidence="1" id="KW-1133">Transmembrane helix</keyword>
<keyword evidence="1" id="KW-0812">Transmembrane</keyword>
<accession>A0A8J6CGD8</accession>
<proteinExistence type="predicted"/>
<protein>
    <submittedName>
        <fullName evidence="2">Uncharacterized protein</fullName>
    </submittedName>
</protein>
<gene>
    <name evidence="2" type="ORF">KFE25_007513</name>
</gene>
<dbReference type="OrthoDB" id="10541042at2759"/>
<evidence type="ECO:0000313" key="2">
    <source>
        <dbReference type="EMBL" id="KAG8468995.1"/>
    </source>
</evidence>
<dbReference type="EMBL" id="JAGTXO010000003">
    <property type="protein sequence ID" value="KAG8468995.1"/>
    <property type="molecule type" value="Genomic_DNA"/>
</dbReference>
<reference evidence="2" key="1">
    <citation type="submission" date="2021-05" db="EMBL/GenBank/DDBJ databases">
        <title>The genome of the haptophyte Pavlova lutheri (Diacronema luteri, Pavlovales) - a model for lipid biosynthesis in eukaryotic algae.</title>
        <authorList>
            <person name="Hulatt C.J."/>
            <person name="Posewitz M.C."/>
        </authorList>
    </citation>
    <scope>NUCLEOTIDE SEQUENCE</scope>
    <source>
        <strain evidence="2">NIVA-4/92</strain>
    </source>
</reference>